<evidence type="ECO:0000313" key="2">
    <source>
        <dbReference type="Ensembl" id="ENSVURP00010005459.1"/>
    </source>
</evidence>
<keyword evidence="1" id="KW-0472">Membrane</keyword>
<dbReference type="GeneTree" id="ENSGT00940000169914"/>
<reference evidence="2" key="3">
    <citation type="submission" date="2025-09" db="UniProtKB">
        <authorList>
            <consortium name="Ensembl"/>
        </authorList>
    </citation>
    <scope>IDENTIFICATION</scope>
</reference>
<protein>
    <recommendedName>
        <fullName evidence="4">Hypoxia inducible lipid droplet associated</fullName>
    </recommendedName>
</protein>
<reference evidence="3" key="1">
    <citation type="submission" date="2018-12" db="EMBL/GenBank/DDBJ databases">
        <authorList>
            <person name="Yazar S."/>
        </authorList>
    </citation>
    <scope>NUCLEOTIDE SEQUENCE [LARGE SCALE GENOMIC DNA]</scope>
</reference>
<keyword evidence="3" id="KW-1185">Reference proteome</keyword>
<evidence type="ECO:0000313" key="3">
    <source>
        <dbReference type="Proteomes" id="UP000314987"/>
    </source>
</evidence>
<dbReference type="AlphaFoldDB" id="A0A4X2K0G6"/>
<feature type="transmembrane region" description="Helical" evidence="1">
    <location>
        <begin position="7"/>
        <end position="24"/>
    </location>
</feature>
<dbReference type="InterPro" id="IPR026190">
    <property type="entry name" value="Hipoxia_HILPDA"/>
</dbReference>
<proteinExistence type="predicted"/>
<sequence>MKHVLNLYMLGMLLTFLSIFVRLMESLGVLLEGYPFRSHWPSRGPPASINPPKGLFHPSW</sequence>
<dbReference type="GO" id="GO:0010884">
    <property type="term" value="P:positive regulation of lipid storage"/>
    <property type="evidence" value="ECO:0007669"/>
    <property type="project" value="InterPro"/>
</dbReference>
<dbReference type="GO" id="GO:0005811">
    <property type="term" value="C:lipid droplet"/>
    <property type="evidence" value="ECO:0007669"/>
    <property type="project" value="TreeGrafter"/>
</dbReference>
<reference evidence="2" key="2">
    <citation type="submission" date="2025-08" db="UniProtKB">
        <authorList>
            <consortium name="Ensembl"/>
        </authorList>
    </citation>
    <scope>IDENTIFICATION</scope>
</reference>
<organism evidence="2 3">
    <name type="scientific">Vombatus ursinus</name>
    <name type="common">Common wombat</name>
    <dbReference type="NCBI Taxonomy" id="29139"/>
    <lineage>
        <taxon>Eukaryota</taxon>
        <taxon>Metazoa</taxon>
        <taxon>Chordata</taxon>
        <taxon>Craniata</taxon>
        <taxon>Vertebrata</taxon>
        <taxon>Euteleostomi</taxon>
        <taxon>Mammalia</taxon>
        <taxon>Metatheria</taxon>
        <taxon>Diprotodontia</taxon>
        <taxon>Vombatidae</taxon>
        <taxon>Vombatus</taxon>
    </lineage>
</organism>
<evidence type="ECO:0008006" key="4">
    <source>
        <dbReference type="Google" id="ProtNLM"/>
    </source>
</evidence>
<dbReference type="PANTHER" id="PTHR16886">
    <property type="entry name" value="HYPOXIA-INDUCIBLE PROTEIN 2"/>
    <property type="match status" value="1"/>
</dbReference>
<dbReference type="Proteomes" id="UP000314987">
    <property type="component" value="Unassembled WGS sequence"/>
</dbReference>
<dbReference type="GO" id="GO:0001819">
    <property type="term" value="P:positive regulation of cytokine production"/>
    <property type="evidence" value="ECO:0007669"/>
    <property type="project" value="InterPro"/>
</dbReference>
<dbReference type="Ensembl" id="ENSVURT00010006179.1">
    <property type="protein sequence ID" value="ENSVURP00010005459.1"/>
    <property type="gene ID" value="ENSVURG00010004265.1"/>
</dbReference>
<dbReference type="OMA" id="IHPERCD"/>
<dbReference type="PANTHER" id="PTHR16886:SF0">
    <property type="entry name" value="HYPOXIA-INDUCIBLE LIPID DROPLET-ASSOCIATED PROTEIN"/>
    <property type="match status" value="1"/>
</dbReference>
<accession>A0A4X2K0G6</accession>
<dbReference type="Pfam" id="PF15220">
    <property type="entry name" value="HILPDA"/>
    <property type="match status" value="1"/>
</dbReference>
<dbReference type="GO" id="GO:0035425">
    <property type="term" value="P:autocrine signaling"/>
    <property type="evidence" value="ECO:0007669"/>
    <property type="project" value="TreeGrafter"/>
</dbReference>
<dbReference type="GO" id="GO:0008284">
    <property type="term" value="P:positive regulation of cell population proliferation"/>
    <property type="evidence" value="ECO:0007669"/>
    <property type="project" value="InterPro"/>
</dbReference>
<evidence type="ECO:0000256" key="1">
    <source>
        <dbReference type="SAM" id="Phobius"/>
    </source>
</evidence>
<name>A0A4X2K0G6_VOMUR</name>
<keyword evidence="1" id="KW-0812">Transmembrane</keyword>
<keyword evidence="1" id="KW-1133">Transmembrane helix</keyword>